<reference evidence="3" key="1">
    <citation type="journal article" date="2021" name="Nat. Commun.">
        <title>Genetic determinants of endophytism in the Arabidopsis root mycobiome.</title>
        <authorList>
            <person name="Mesny F."/>
            <person name="Miyauchi S."/>
            <person name="Thiergart T."/>
            <person name="Pickel B."/>
            <person name="Atanasova L."/>
            <person name="Karlsson M."/>
            <person name="Huettel B."/>
            <person name="Barry K.W."/>
            <person name="Haridas S."/>
            <person name="Chen C."/>
            <person name="Bauer D."/>
            <person name="Andreopoulos W."/>
            <person name="Pangilinan J."/>
            <person name="LaButti K."/>
            <person name="Riley R."/>
            <person name="Lipzen A."/>
            <person name="Clum A."/>
            <person name="Drula E."/>
            <person name="Henrissat B."/>
            <person name="Kohler A."/>
            <person name="Grigoriev I.V."/>
            <person name="Martin F.M."/>
            <person name="Hacquard S."/>
        </authorList>
    </citation>
    <scope>NUCLEOTIDE SEQUENCE</scope>
    <source>
        <strain evidence="3">MPI-CAGE-CH-0243</strain>
    </source>
</reference>
<evidence type="ECO:0000313" key="3">
    <source>
        <dbReference type="EMBL" id="KAH7138532.1"/>
    </source>
</evidence>
<keyword evidence="4" id="KW-1185">Reference proteome</keyword>
<feature type="region of interest" description="Disordered" evidence="1">
    <location>
        <begin position="66"/>
        <end position="94"/>
    </location>
</feature>
<name>A0A9P9EJC0_9PLEO</name>
<comment type="caution">
    <text evidence="3">The sequence shown here is derived from an EMBL/GenBank/DDBJ whole genome shotgun (WGS) entry which is preliminary data.</text>
</comment>
<organism evidence="3 4">
    <name type="scientific">Dendryphion nanum</name>
    <dbReference type="NCBI Taxonomy" id="256645"/>
    <lineage>
        <taxon>Eukaryota</taxon>
        <taxon>Fungi</taxon>
        <taxon>Dikarya</taxon>
        <taxon>Ascomycota</taxon>
        <taxon>Pezizomycotina</taxon>
        <taxon>Dothideomycetes</taxon>
        <taxon>Pleosporomycetidae</taxon>
        <taxon>Pleosporales</taxon>
        <taxon>Torulaceae</taxon>
        <taxon>Dendryphion</taxon>
    </lineage>
</organism>
<feature type="transmembrane region" description="Helical" evidence="2">
    <location>
        <begin position="176"/>
        <end position="196"/>
    </location>
</feature>
<feature type="region of interest" description="Disordered" evidence="1">
    <location>
        <begin position="300"/>
        <end position="320"/>
    </location>
</feature>
<proteinExistence type="predicted"/>
<evidence type="ECO:0000313" key="4">
    <source>
        <dbReference type="Proteomes" id="UP000700596"/>
    </source>
</evidence>
<keyword evidence="2" id="KW-0812">Transmembrane</keyword>
<evidence type="ECO:0000256" key="1">
    <source>
        <dbReference type="SAM" id="MobiDB-lite"/>
    </source>
</evidence>
<accession>A0A9P9EJC0</accession>
<evidence type="ECO:0000256" key="2">
    <source>
        <dbReference type="SAM" id="Phobius"/>
    </source>
</evidence>
<keyword evidence="2" id="KW-0472">Membrane</keyword>
<dbReference type="Proteomes" id="UP000700596">
    <property type="component" value="Unassembled WGS sequence"/>
</dbReference>
<dbReference type="EMBL" id="JAGMWT010000001">
    <property type="protein sequence ID" value="KAH7138532.1"/>
    <property type="molecule type" value="Genomic_DNA"/>
</dbReference>
<keyword evidence="2" id="KW-1133">Transmembrane helix</keyword>
<sequence>MLVTTHWASQHSFGDIHIVSFGQAVSIFMLPLPLLTACQIYSESQAEQISNGSFIVSSKDAMQEFNPKGSAASLSGGRETNENTSNQIEPNFKESSDEIPTIKHLIGEDSSRKPTNSFTKEKAQTGLIIGEPTSYKDETAVYMVTLSHPCLNKETSDNNSTQDTPYFISDWVGPKVFYFFAIQTLAYLILSVTMNIDATAKYSYLVYVLLLMICILMRLFRIWHYNFIYRRNTVEIHRQYEMESTSIRSVEASGDGQDSGSRDGFGLSSLRQDNGHTIFSQETDSLDAANISSPVRQDTEADFGFFPQPHSADEGRNKGL</sequence>
<feature type="transmembrane region" description="Helical" evidence="2">
    <location>
        <begin position="202"/>
        <end position="220"/>
    </location>
</feature>
<protein>
    <submittedName>
        <fullName evidence="3">Uncharacterized protein</fullName>
    </submittedName>
</protein>
<feature type="compositionally biased region" description="Basic and acidic residues" evidence="1">
    <location>
        <begin position="311"/>
        <end position="320"/>
    </location>
</feature>
<dbReference type="AlphaFoldDB" id="A0A9P9EJC0"/>
<gene>
    <name evidence="3" type="ORF">B0J11DRAFT_610064</name>
</gene>